<dbReference type="PROSITE" id="PS50294">
    <property type="entry name" value="WD_REPEATS_REGION"/>
    <property type="match status" value="13"/>
</dbReference>
<organism evidence="5 6">
    <name type="scientific">Penicillium arizonense</name>
    <dbReference type="NCBI Taxonomy" id="1835702"/>
    <lineage>
        <taxon>Eukaryota</taxon>
        <taxon>Fungi</taxon>
        <taxon>Dikarya</taxon>
        <taxon>Ascomycota</taxon>
        <taxon>Pezizomycotina</taxon>
        <taxon>Eurotiomycetes</taxon>
        <taxon>Eurotiomycetidae</taxon>
        <taxon>Eurotiales</taxon>
        <taxon>Aspergillaceae</taxon>
        <taxon>Penicillium</taxon>
    </lineage>
</organism>
<dbReference type="SUPFAM" id="SSF52540">
    <property type="entry name" value="P-loop containing nucleoside triphosphate hydrolases"/>
    <property type="match status" value="1"/>
</dbReference>
<feature type="repeat" description="WD" evidence="3">
    <location>
        <begin position="782"/>
        <end position="823"/>
    </location>
</feature>
<feature type="repeat" description="WD" evidence="3">
    <location>
        <begin position="950"/>
        <end position="991"/>
    </location>
</feature>
<dbReference type="OrthoDB" id="538223at2759"/>
<comment type="caution">
    <text evidence="5">The sequence shown here is derived from an EMBL/GenBank/DDBJ whole genome shotgun (WGS) entry which is preliminary data.</text>
</comment>
<dbReference type="InterPro" id="IPR001680">
    <property type="entry name" value="WD40_rpt"/>
</dbReference>
<dbReference type="AlphaFoldDB" id="A0A1F5L155"/>
<protein>
    <recommendedName>
        <fullName evidence="4">NACHT domain-containing protein</fullName>
    </recommendedName>
</protein>
<evidence type="ECO:0000256" key="3">
    <source>
        <dbReference type="PROSITE-ProRule" id="PRU00221"/>
    </source>
</evidence>
<dbReference type="InterPro" id="IPR007111">
    <property type="entry name" value="NACHT_NTPase"/>
</dbReference>
<proteinExistence type="predicted"/>
<keyword evidence="6" id="KW-1185">Reference proteome</keyword>
<dbReference type="Gene3D" id="3.40.50.300">
    <property type="entry name" value="P-loop containing nucleotide triphosphate hydrolases"/>
    <property type="match status" value="1"/>
</dbReference>
<dbReference type="InterPro" id="IPR054471">
    <property type="entry name" value="GPIID_WHD"/>
</dbReference>
<evidence type="ECO:0000259" key="4">
    <source>
        <dbReference type="PROSITE" id="PS50837"/>
    </source>
</evidence>
<dbReference type="PANTHER" id="PTHR19848:SF8">
    <property type="entry name" value="F-BOX AND WD REPEAT DOMAIN CONTAINING 7"/>
    <property type="match status" value="1"/>
</dbReference>
<feature type="repeat" description="WD" evidence="3">
    <location>
        <begin position="1118"/>
        <end position="1153"/>
    </location>
</feature>
<dbReference type="GeneID" id="34582690"/>
<feature type="repeat" description="WD" evidence="3">
    <location>
        <begin position="992"/>
        <end position="1033"/>
    </location>
</feature>
<keyword evidence="2" id="KW-0677">Repeat</keyword>
<dbReference type="PRINTS" id="PR00320">
    <property type="entry name" value="GPROTEINBRPT"/>
</dbReference>
<sequence length="1160" mass="128545">MASTISYGGPNSGFQAGVINGNVTAQFAQSETSLNQACLRDLRTTNPHDDKDRIKNMNGGLLKDSYCWILDNEEYRHWQNDQSSRLLWIKGDPGKGKTMLLCGVIEELTRSIGVTANISFFFCQATDLRINNATAVLRGLIYSLVEQQPSLLHHVRRRYDPAGKALFEDINAWNALSSIFTDILKDVDLRSTYLMIDALDECTTDLSLLLSLIAQEPHAHPKVKWIVSSRNSPDIEERLGTATQAAAISLELNGASISEAVNKLIWHKVNHLATAKQYKDETRDTICRYLSSNAQDTFLWVALVCQELDRTPRRHALKKLEAFPPRLNALYSRMFDQVLNSEDSELCKRILAVMSIVHRPLALDELASLIELPDDLYKDNEDLSEIIAICGSFLTLTQRTIIFVHQSAKEFLLREARNTVFPEGKEAGHYAIFSRSLQGMHRTLRRDVFGIKFPGFPIEKVTQPSPNLLAAIQYACVYWVDHLQHGWCHKQDDVILDEGGCVDLFLRQKYLNWLEALSILGSISQGIVAMLKLEDLLQKHNKPLALSHRVRDASRFIRYWRVAIESSPLQIYTSSLIFSPTQSITRKCYESEKPDWILNKPSAEENWNLCLHTLEGHDGWVRTTSWSQDGSRLVSASNDNTVRIWDPATGQCKSTLAGHSGSISSVDWSQDGSQFASASFDKTVRIWDSAAGQCALTLEGHTSGVRMIDWSQDGSRLASASDDKTVRIWDPVTGQCVGALKGHYDSVYSVSWSQNGCQLASGSSDHTIRIWDPEIGRSIFTLEGHSSPVTSVIWSQNGSRVASASDDKTVRIWDSATGRCKSTLEGHNGSINSIAWSNHENRLMTGSSDHTVRIWDPATGNCLFVLEGHSDMVMSLALSKDGTRFASASWDRTVRIWDSATGQCTSILEGHTATVNSIAWSQDGSKIASASWDKTVRIWDSTASKSASTHLSKSVSVLSIAWPQDGSRLASGSSDSIVRIWDPATGQCVLLLKGHSGPVSSVAWSPDGSRLASVSDDKTVRIWDLATKQCLSALEGHGDKIMSIAWSNDRSRLATASWDKTIRIWDPISGQCLSTLKGHNNPVWSIDWSQDGCLLASASLDMTVKIWDPAIDQCKFTLRGHGGSVCSIAWSQDGSRLASASSDRILKIWDTTSAIDHLTP</sequence>
<dbReference type="RefSeq" id="XP_022482188.1">
    <property type="nucleotide sequence ID" value="XM_022637956.1"/>
</dbReference>
<feature type="repeat" description="WD" evidence="3">
    <location>
        <begin position="824"/>
        <end position="865"/>
    </location>
</feature>
<feature type="repeat" description="WD" evidence="3">
    <location>
        <begin position="698"/>
        <end position="739"/>
    </location>
</feature>
<feature type="repeat" description="WD" evidence="3">
    <location>
        <begin position="1034"/>
        <end position="1075"/>
    </location>
</feature>
<evidence type="ECO:0000313" key="6">
    <source>
        <dbReference type="Proteomes" id="UP000177622"/>
    </source>
</evidence>
<dbReference type="InterPro" id="IPR019775">
    <property type="entry name" value="WD40_repeat_CS"/>
</dbReference>
<dbReference type="SMART" id="SM00320">
    <property type="entry name" value="WD40"/>
    <property type="match status" value="13"/>
</dbReference>
<dbReference type="Pfam" id="PF23389">
    <property type="entry name" value="Beta-prop_WDR19_1st"/>
    <property type="match status" value="1"/>
</dbReference>
<feature type="repeat" description="WD" evidence="3">
    <location>
        <begin position="866"/>
        <end position="907"/>
    </location>
</feature>
<accession>A0A1F5L155</accession>
<feature type="repeat" description="WD" evidence="3">
    <location>
        <begin position="1076"/>
        <end position="1108"/>
    </location>
</feature>
<evidence type="ECO:0000256" key="1">
    <source>
        <dbReference type="ARBA" id="ARBA00022574"/>
    </source>
</evidence>
<dbReference type="SUPFAM" id="SSF50978">
    <property type="entry name" value="WD40 repeat-like"/>
    <property type="match status" value="2"/>
</dbReference>
<dbReference type="InterPro" id="IPR057855">
    <property type="entry name" value="Beta-prop_WDR19_1st"/>
</dbReference>
<feature type="repeat" description="WD" evidence="3">
    <location>
        <begin position="908"/>
        <end position="949"/>
    </location>
</feature>
<feature type="repeat" description="WD" evidence="3">
    <location>
        <begin position="614"/>
        <end position="655"/>
    </location>
</feature>
<dbReference type="Proteomes" id="UP000177622">
    <property type="component" value="Unassembled WGS sequence"/>
</dbReference>
<dbReference type="CDD" id="cd00200">
    <property type="entry name" value="WD40"/>
    <property type="match status" value="2"/>
</dbReference>
<dbReference type="InterPro" id="IPR015943">
    <property type="entry name" value="WD40/YVTN_repeat-like_dom_sf"/>
</dbReference>
<dbReference type="PROSITE" id="PS50837">
    <property type="entry name" value="NACHT"/>
    <property type="match status" value="1"/>
</dbReference>
<dbReference type="Pfam" id="PF00400">
    <property type="entry name" value="WD40"/>
    <property type="match status" value="8"/>
</dbReference>
<dbReference type="Gene3D" id="2.130.10.10">
    <property type="entry name" value="YVTN repeat-like/Quinoprotein amine dehydrogenase"/>
    <property type="match status" value="7"/>
</dbReference>
<dbReference type="InterPro" id="IPR056884">
    <property type="entry name" value="NPHP3-like_N"/>
</dbReference>
<keyword evidence="1 3" id="KW-0853">WD repeat</keyword>
<dbReference type="InterPro" id="IPR020472">
    <property type="entry name" value="WD40_PAC1"/>
</dbReference>
<dbReference type="Pfam" id="PF22939">
    <property type="entry name" value="WHD_GPIID"/>
    <property type="match status" value="1"/>
</dbReference>
<dbReference type="STRING" id="1835702.A0A1F5L155"/>
<feature type="repeat" description="WD" evidence="3">
    <location>
        <begin position="656"/>
        <end position="697"/>
    </location>
</feature>
<dbReference type="FunFam" id="3.40.50.300:FF:001638">
    <property type="entry name" value="NACHT and WD40 domain protein"/>
    <property type="match status" value="1"/>
</dbReference>
<name>A0A1F5L155_PENAI</name>
<evidence type="ECO:0000256" key="2">
    <source>
        <dbReference type="ARBA" id="ARBA00022737"/>
    </source>
</evidence>
<gene>
    <name evidence="5" type="ORF">PENARI_c128G09761</name>
</gene>
<dbReference type="EMBL" id="LXJU01000128">
    <property type="protein sequence ID" value="OGE46720.1"/>
    <property type="molecule type" value="Genomic_DNA"/>
</dbReference>
<reference evidence="5 6" key="1">
    <citation type="journal article" date="2016" name="Sci. Rep.">
        <title>Penicillium arizonense, a new, genome sequenced fungal species, reveals a high chemical diversity in secreted metabolites.</title>
        <authorList>
            <person name="Grijseels S."/>
            <person name="Nielsen J.C."/>
            <person name="Randelovic M."/>
            <person name="Nielsen J."/>
            <person name="Nielsen K.F."/>
            <person name="Workman M."/>
            <person name="Frisvad J.C."/>
        </authorList>
    </citation>
    <scope>NUCLEOTIDE SEQUENCE [LARGE SCALE GENOMIC DNA]</scope>
    <source>
        <strain evidence="5 6">CBS 141311</strain>
    </source>
</reference>
<dbReference type="InterPro" id="IPR027417">
    <property type="entry name" value="P-loop_NTPase"/>
</dbReference>
<feature type="repeat" description="WD" evidence="3">
    <location>
        <begin position="740"/>
        <end position="781"/>
    </location>
</feature>
<dbReference type="PROSITE" id="PS50082">
    <property type="entry name" value="WD_REPEATS_2"/>
    <property type="match status" value="13"/>
</dbReference>
<dbReference type="InterPro" id="IPR036322">
    <property type="entry name" value="WD40_repeat_dom_sf"/>
</dbReference>
<feature type="domain" description="NACHT" evidence="4">
    <location>
        <begin position="85"/>
        <end position="306"/>
    </location>
</feature>
<evidence type="ECO:0000313" key="5">
    <source>
        <dbReference type="EMBL" id="OGE46720.1"/>
    </source>
</evidence>
<dbReference type="PANTHER" id="PTHR19848">
    <property type="entry name" value="WD40 REPEAT PROTEIN"/>
    <property type="match status" value="1"/>
</dbReference>
<dbReference type="Pfam" id="PF24883">
    <property type="entry name" value="NPHP3_N"/>
    <property type="match status" value="1"/>
</dbReference>
<dbReference type="PROSITE" id="PS00678">
    <property type="entry name" value="WD_REPEATS_1"/>
    <property type="match status" value="2"/>
</dbReference>